<dbReference type="GO" id="GO:0019888">
    <property type="term" value="F:protein phosphatase regulator activity"/>
    <property type="evidence" value="ECO:0007669"/>
    <property type="project" value="InterPro"/>
</dbReference>
<dbReference type="Proteomes" id="UP000030693">
    <property type="component" value="Unassembled WGS sequence"/>
</dbReference>
<dbReference type="OrthoDB" id="6274823at2759"/>
<evidence type="ECO:0000313" key="6">
    <source>
        <dbReference type="Proteomes" id="UP000030693"/>
    </source>
</evidence>
<dbReference type="InterPro" id="IPR001680">
    <property type="entry name" value="WD40_rpt"/>
</dbReference>
<keyword evidence="2 4" id="KW-0853">WD repeat</keyword>
<gene>
    <name evidence="5" type="ORF">H696_01607</name>
</gene>
<proteinExistence type="inferred from homology"/>
<evidence type="ECO:0000256" key="3">
    <source>
        <dbReference type="ARBA" id="ARBA00022737"/>
    </source>
</evidence>
<dbReference type="GO" id="GO:0000159">
    <property type="term" value="C:protein phosphatase type 2A complex"/>
    <property type="evidence" value="ECO:0007669"/>
    <property type="project" value="UniProtKB-UniRule"/>
</dbReference>
<protein>
    <recommendedName>
        <fullName evidence="4">Serine/threonine-protein phosphatase 2A 55 kDa regulatory subunit B</fullName>
    </recommendedName>
</protein>
<dbReference type="Gene3D" id="2.130.10.10">
    <property type="entry name" value="YVTN repeat-like/Quinoprotein amine dehydrogenase"/>
    <property type="match status" value="3"/>
</dbReference>
<reference evidence="5" key="1">
    <citation type="submission" date="2013-04" db="EMBL/GenBank/DDBJ databases">
        <title>The Genome Sequence of Fonticula alba ATCC 38817.</title>
        <authorList>
            <consortium name="The Broad Institute Genomics Platform"/>
            <person name="Russ C."/>
            <person name="Cuomo C."/>
            <person name="Burger G."/>
            <person name="Gray M.W."/>
            <person name="Holland P.W.H."/>
            <person name="King N."/>
            <person name="Lang F.B.F."/>
            <person name="Roger A.J."/>
            <person name="Ruiz-Trillo I."/>
            <person name="Brown M."/>
            <person name="Walker B."/>
            <person name="Young S."/>
            <person name="Zeng Q."/>
            <person name="Gargeya S."/>
            <person name="Fitzgerald M."/>
            <person name="Haas B."/>
            <person name="Abouelleil A."/>
            <person name="Allen A.W."/>
            <person name="Alvarado L."/>
            <person name="Arachchi H.M."/>
            <person name="Berlin A.M."/>
            <person name="Chapman S.B."/>
            <person name="Gainer-Dewar J."/>
            <person name="Goldberg J."/>
            <person name="Griggs A."/>
            <person name="Gujja S."/>
            <person name="Hansen M."/>
            <person name="Howarth C."/>
            <person name="Imamovic A."/>
            <person name="Ireland A."/>
            <person name="Larimer J."/>
            <person name="McCowan C."/>
            <person name="Murphy C."/>
            <person name="Pearson M."/>
            <person name="Poon T.W."/>
            <person name="Priest M."/>
            <person name="Roberts A."/>
            <person name="Saif S."/>
            <person name="Shea T."/>
            <person name="Sisk P."/>
            <person name="Sykes S."/>
            <person name="Wortman J."/>
            <person name="Nusbaum C."/>
            <person name="Birren B."/>
        </authorList>
    </citation>
    <scope>NUCLEOTIDE SEQUENCE [LARGE SCALE GENOMIC DNA]</scope>
    <source>
        <strain evidence="5">ATCC 38817</strain>
    </source>
</reference>
<dbReference type="RefSeq" id="XP_009493786.1">
    <property type="nucleotide sequence ID" value="XM_009495511.1"/>
</dbReference>
<dbReference type="eggNOG" id="KOG1354">
    <property type="taxonomic scope" value="Eukaryota"/>
</dbReference>
<dbReference type="InterPro" id="IPR000009">
    <property type="entry name" value="PP2A_PR55"/>
</dbReference>
<name>A0A058ZE58_FONAL</name>
<dbReference type="OMA" id="NQIKWCR"/>
<evidence type="ECO:0000313" key="5">
    <source>
        <dbReference type="EMBL" id="KCV72208.1"/>
    </source>
</evidence>
<keyword evidence="3 4" id="KW-0677">Repeat</keyword>
<dbReference type="InterPro" id="IPR036322">
    <property type="entry name" value="WD40_repeat_dom_sf"/>
</dbReference>
<dbReference type="PRINTS" id="PR00600">
    <property type="entry name" value="PP2APR55"/>
</dbReference>
<evidence type="ECO:0000256" key="4">
    <source>
        <dbReference type="RuleBase" id="RU331113"/>
    </source>
</evidence>
<dbReference type="GeneID" id="20526332"/>
<evidence type="ECO:0000256" key="1">
    <source>
        <dbReference type="ARBA" id="ARBA00008259"/>
    </source>
</evidence>
<dbReference type="SMART" id="SM00320">
    <property type="entry name" value="WD40"/>
    <property type="match status" value="6"/>
</dbReference>
<evidence type="ECO:0000256" key="2">
    <source>
        <dbReference type="ARBA" id="ARBA00022574"/>
    </source>
</evidence>
<organism evidence="5">
    <name type="scientific">Fonticula alba</name>
    <name type="common">Slime mold</name>
    <dbReference type="NCBI Taxonomy" id="691883"/>
    <lineage>
        <taxon>Eukaryota</taxon>
        <taxon>Rotosphaerida</taxon>
        <taxon>Fonticulaceae</taxon>
        <taxon>Fonticula</taxon>
    </lineage>
</organism>
<accession>A0A058ZE58</accession>
<dbReference type="STRING" id="691883.A0A058ZE58"/>
<dbReference type="EMBL" id="KB932202">
    <property type="protein sequence ID" value="KCV72208.1"/>
    <property type="molecule type" value="Genomic_DNA"/>
</dbReference>
<dbReference type="PANTHER" id="PTHR11871">
    <property type="entry name" value="PROTEIN PHOSPHATASE PP2A REGULATORY SUBUNIT B"/>
    <property type="match status" value="1"/>
</dbReference>
<dbReference type="AlphaFoldDB" id="A0A058ZE58"/>
<sequence length="457" mass="52471">MPDEHSGWKFSQCFGDKGHADDITEADIISAVEFDETGRYLATGDRGGRVVLFEREDNKKGCQYRFWTEFQSHDPEFDYLKSIEIEEKINKIRWCKRSNSAHFLLSTNDKTIKLWKIHNKKLKSVVPSYEDDADTYDQEEIDGGAGTGHYNVPPRGLRLPRMMLHDTVHTHVPRRVFANGHAYHINSIALNSDNETFLSADDLRINLWNLEISDQSFNIVDIKPPNMEDLTEVITSADFHPQSCNIFAYSSSKGVNRLADMRQRALCDTAAKVFYVDDDLTDKSFFSEIITSISDVRFSPDGRYLASRDYLTLKIWDINMDREPIKTIHIHEHLRPKLCDLYEGDCIFDKFECIFNGDSQKCLTGSYNNNFHIYDIHGNGEVMLEASKNAFRKKQSLSRSRLGIRKRRDDLSPSSGGQNSPPENLDITKRILHAAWHPRENSIAVAATNNLFIFSQL</sequence>
<dbReference type="PIRSF" id="PIRSF037309">
    <property type="entry name" value="PP2A_PR55"/>
    <property type="match status" value="1"/>
</dbReference>
<dbReference type="InterPro" id="IPR019775">
    <property type="entry name" value="WD40_repeat_CS"/>
</dbReference>
<dbReference type="PROSITE" id="PS00678">
    <property type="entry name" value="WD_REPEATS_1"/>
    <property type="match status" value="1"/>
</dbReference>
<dbReference type="Pfam" id="PF00400">
    <property type="entry name" value="WD40"/>
    <property type="match status" value="2"/>
</dbReference>
<dbReference type="SUPFAM" id="SSF50978">
    <property type="entry name" value="WD40 repeat-like"/>
    <property type="match status" value="1"/>
</dbReference>
<comment type="similarity">
    <text evidence="1 4">Belongs to the phosphatase 2A regulatory subunit B family.</text>
</comment>
<dbReference type="InterPro" id="IPR015943">
    <property type="entry name" value="WD40/YVTN_repeat-like_dom_sf"/>
</dbReference>
<keyword evidence="6" id="KW-1185">Reference proteome</keyword>